<evidence type="ECO:0000256" key="1">
    <source>
        <dbReference type="ARBA" id="ARBA00004245"/>
    </source>
</evidence>
<keyword evidence="13" id="KW-1185">Reference proteome</keyword>
<keyword evidence="10" id="KW-0966">Cell projection</keyword>
<sequence>MVLPHCWCLKARFHSEAQAGVQKICFSVGFPQSQNVLRPGLVALSLGAGSNTVTEHLQSRYTRDQIYTYVGDILIAVNPFHDMEIYSPQRTRWEQHRCHIRLQIL</sequence>
<comment type="subcellular location">
    <subcellularLocation>
        <location evidence="2">Cell projection</location>
    </subcellularLocation>
    <subcellularLocation>
        <location evidence="1">Cytoplasm</location>
        <location evidence="1">Cytoskeleton</location>
    </subcellularLocation>
</comment>
<evidence type="ECO:0000313" key="13">
    <source>
        <dbReference type="Proteomes" id="UP000261380"/>
    </source>
</evidence>
<proteinExistence type="predicted"/>
<dbReference type="GO" id="GO:0005524">
    <property type="term" value="F:ATP binding"/>
    <property type="evidence" value="ECO:0007669"/>
    <property type="project" value="UniProtKB-KW"/>
</dbReference>
<dbReference type="Pfam" id="PF00063">
    <property type="entry name" value="Myosin_head"/>
    <property type="match status" value="1"/>
</dbReference>
<dbReference type="GO" id="GO:0001917">
    <property type="term" value="C:photoreceptor inner segment"/>
    <property type="evidence" value="ECO:0007669"/>
    <property type="project" value="TreeGrafter"/>
</dbReference>
<keyword evidence="5" id="KW-0547">Nucleotide-binding</keyword>
<evidence type="ECO:0000259" key="11">
    <source>
        <dbReference type="Pfam" id="PF00063"/>
    </source>
</evidence>
<dbReference type="SUPFAM" id="SSF52540">
    <property type="entry name" value="P-loop containing nucleoside triphosphate hydrolases"/>
    <property type="match status" value="1"/>
</dbReference>
<keyword evidence="6" id="KW-0067">ATP-binding</keyword>
<evidence type="ECO:0000256" key="5">
    <source>
        <dbReference type="ARBA" id="ARBA00022741"/>
    </source>
</evidence>
<dbReference type="GO" id="GO:0032433">
    <property type="term" value="C:filopodium tip"/>
    <property type="evidence" value="ECO:0007669"/>
    <property type="project" value="TreeGrafter"/>
</dbReference>
<dbReference type="PANTHER" id="PTHR46256:SF4">
    <property type="entry name" value="MYOSIN-IIIA"/>
    <property type="match status" value="1"/>
</dbReference>
<protein>
    <recommendedName>
        <fullName evidence="11">Myosin motor domain-containing protein</fullName>
    </recommendedName>
</protein>
<reference evidence="12" key="1">
    <citation type="submission" date="2025-08" db="UniProtKB">
        <authorList>
            <consortium name="Ensembl"/>
        </authorList>
    </citation>
    <scope>IDENTIFICATION</scope>
</reference>
<dbReference type="GO" id="GO:0032426">
    <property type="term" value="C:stereocilium tip"/>
    <property type="evidence" value="ECO:0007669"/>
    <property type="project" value="TreeGrafter"/>
</dbReference>
<evidence type="ECO:0000256" key="8">
    <source>
        <dbReference type="ARBA" id="ARBA00023175"/>
    </source>
</evidence>
<evidence type="ECO:0000256" key="2">
    <source>
        <dbReference type="ARBA" id="ARBA00004316"/>
    </source>
</evidence>
<evidence type="ECO:0000256" key="4">
    <source>
        <dbReference type="ARBA" id="ARBA00022737"/>
    </source>
</evidence>
<evidence type="ECO:0000313" key="12">
    <source>
        <dbReference type="Ensembl" id="ENSXCOP00000020168.1"/>
    </source>
</evidence>
<dbReference type="InterPro" id="IPR052409">
    <property type="entry name" value="Myosin-III_kinase_activity"/>
</dbReference>
<dbReference type="AlphaFoldDB" id="A0A3B5M7C9"/>
<dbReference type="Ensembl" id="ENSXCOT00000020415.1">
    <property type="protein sequence ID" value="ENSXCOP00000020168.1"/>
    <property type="gene ID" value="ENSXCOG00000015115.1"/>
</dbReference>
<dbReference type="InterPro" id="IPR001609">
    <property type="entry name" value="Myosin_head_motor_dom-like"/>
</dbReference>
<keyword evidence="4" id="KW-0677">Repeat</keyword>
<dbReference type="STRING" id="32473.ENSXCOP00000020168"/>
<accession>A0A3B5M7C9</accession>
<feature type="domain" description="Myosin motor" evidence="11">
    <location>
        <begin position="51"/>
        <end position="90"/>
    </location>
</feature>
<dbReference type="GO" id="GO:0030832">
    <property type="term" value="P:regulation of actin filament length"/>
    <property type="evidence" value="ECO:0007669"/>
    <property type="project" value="TreeGrafter"/>
</dbReference>
<keyword evidence="9" id="KW-0206">Cytoskeleton</keyword>
<dbReference type="PANTHER" id="PTHR46256">
    <property type="entry name" value="AGAP011099-PA"/>
    <property type="match status" value="1"/>
</dbReference>
<dbReference type="Gene3D" id="3.40.850.10">
    <property type="entry name" value="Kinesin motor domain"/>
    <property type="match status" value="1"/>
</dbReference>
<dbReference type="GO" id="GO:0000146">
    <property type="term" value="F:microfilament motor activity"/>
    <property type="evidence" value="ECO:0007669"/>
    <property type="project" value="TreeGrafter"/>
</dbReference>
<dbReference type="Proteomes" id="UP000261380">
    <property type="component" value="Unplaced"/>
</dbReference>
<keyword evidence="7" id="KW-0518">Myosin</keyword>
<organism evidence="12 13">
    <name type="scientific">Xiphophorus couchianus</name>
    <name type="common">Monterrey platyfish</name>
    <dbReference type="NCBI Taxonomy" id="32473"/>
    <lineage>
        <taxon>Eukaryota</taxon>
        <taxon>Metazoa</taxon>
        <taxon>Chordata</taxon>
        <taxon>Craniata</taxon>
        <taxon>Vertebrata</taxon>
        <taxon>Euteleostomi</taxon>
        <taxon>Actinopterygii</taxon>
        <taxon>Neopterygii</taxon>
        <taxon>Teleostei</taxon>
        <taxon>Neoteleostei</taxon>
        <taxon>Acanthomorphata</taxon>
        <taxon>Ovalentaria</taxon>
        <taxon>Atherinomorphae</taxon>
        <taxon>Cyprinodontiformes</taxon>
        <taxon>Poeciliidae</taxon>
        <taxon>Poeciliinae</taxon>
        <taxon>Xiphophorus</taxon>
    </lineage>
</organism>
<evidence type="ECO:0000256" key="7">
    <source>
        <dbReference type="ARBA" id="ARBA00023123"/>
    </source>
</evidence>
<evidence type="ECO:0000256" key="3">
    <source>
        <dbReference type="ARBA" id="ARBA00022490"/>
    </source>
</evidence>
<evidence type="ECO:0000256" key="9">
    <source>
        <dbReference type="ARBA" id="ARBA00023212"/>
    </source>
</evidence>
<dbReference type="InterPro" id="IPR027417">
    <property type="entry name" value="P-loop_NTPase"/>
</dbReference>
<dbReference type="GO" id="GO:0051491">
    <property type="term" value="P:positive regulation of filopodium assembly"/>
    <property type="evidence" value="ECO:0007669"/>
    <property type="project" value="TreeGrafter"/>
</dbReference>
<keyword evidence="3" id="KW-0963">Cytoplasm</keyword>
<dbReference type="GO" id="GO:0007605">
    <property type="term" value="P:sensory perception of sound"/>
    <property type="evidence" value="ECO:0007669"/>
    <property type="project" value="TreeGrafter"/>
</dbReference>
<dbReference type="GO" id="GO:0016459">
    <property type="term" value="C:myosin complex"/>
    <property type="evidence" value="ECO:0007669"/>
    <property type="project" value="UniProtKB-KW"/>
</dbReference>
<dbReference type="GO" id="GO:0004674">
    <property type="term" value="F:protein serine/threonine kinase activity"/>
    <property type="evidence" value="ECO:0007669"/>
    <property type="project" value="TreeGrafter"/>
</dbReference>
<evidence type="ECO:0000256" key="10">
    <source>
        <dbReference type="ARBA" id="ARBA00023273"/>
    </source>
</evidence>
<dbReference type="InterPro" id="IPR036961">
    <property type="entry name" value="Kinesin_motor_dom_sf"/>
</dbReference>
<reference evidence="12" key="2">
    <citation type="submission" date="2025-09" db="UniProtKB">
        <authorList>
            <consortium name="Ensembl"/>
        </authorList>
    </citation>
    <scope>IDENTIFICATION</scope>
</reference>
<keyword evidence="8" id="KW-0505">Motor protein</keyword>
<name>A0A3B5M7C9_9TELE</name>
<evidence type="ECO:0000256" key="6">
    <source>
        <dbReference type="ARBA" id="ARBA00022840"/>
    </source>
</evidence>